<keyword evidence="3" id="KW-1185">Reference proteome</keyword>
<dbReference type="NCBIfam" id="TIGR04183">
    <property type="entry name" value="Por_Secre_tail"/>
    <property type="match status" value="1"/>
</dbReference>
<dbReference type="STRING" id="1524460.IX84_07010"/>
<evidence type="ECO:0000256" key="1">
    <source>
        <dbReference type="SAM" id="SignalP"/>
    </source>
</evidence>
<evidence type="ECO:0000313" key="2">
    <source>
        <dbReference type="EMBL" id="KGE88863.1"/>
    </source>
</evidence>
<proteinExistence type="predicted"/>
<protein>
    <recommendedName>
        <fullName evidence="4">Secretion system C-terminal sorting domain-containing protein</fullName>
    </recommendedName>
</protein>
<comment type="caution">
    <text evidence="2">The sequence shown here is derived from an EMBL/GenBank/DDBJ whole genome shotgun (WGS) entry which is preliminary data.</text>
</comment>
<reference evidence="2 3" key="1">
    <citation type="journal article" date="2014" name="Int. J. Syst. Evol. Microbiol.">
        <title>Phaeodactylibacter xiamenensis gen. nov., sp. nov., a member of the family Saprospiraceae isolated from the marine alga Phaeodactylum tricornutum.</title>
        <authorList>
            <person name="Chen Z.Jr."/>
            <person name="Lei X."/>
            <person name="Lai Q."/>
            <person name="Li Y."/>
            <person name="Zhang B."/>
            <person name="Zhang J."/>
            <person name="Zhang H."/>
            <person name="Yang L."/>
            <person name="Zheng W."/>
            <person name="Tian Y."/>
            <person name="Yu Z."/>
            <person name="Xu H.Jr."/>
            <person name="Zheng T."/>
        </authorList>
    </citation>
    <scope>NUCLEOTIDE SEQUENCE [LARGE SCALE GENOMIC DNA]</scope>
    <source>
        <strain evidence="2 3">KD52</strain>
    </source>
</reference>
<gene>
    <name evidence="2" type="ORF">IX84_07010</name>
</gene>
<dbReference type="AlphaFoldDB" id="A0A098SB56"/>
<dbReference type="PANTHER" id="PTHR42754">
    <property type="entry name" value="ENDOGLUCANASE"/>
    <property type="match status" value="1"/>
</dbReference>
<dbReference type="PANTHER" id="PTHR42754:SF1">
    <property type="entry name" value="LIPOPROTEIN"/>
    <property type="match status" value="1"/>
</dbReference>
<organism evidence="2 3">
    <name type="scientific">Phaeodactylibacter xiamenensis</name>
    <dbReference type="NCBI Taxonomy" id="1524460"/>
    <lineage>
        <taxon>Bacteria</taxon>
        <taxon>Pseudomonadati</taxon>
        <taxon>Bacteroidota</taxon>
        <taxon>Saprospiria</taxon>
        <taxon>Saprospirales</taxon>
        <taxon>Haliscomenobacteraceae</taxon>
        <taxon>Phaeodactylibacter</taxon>
    </lineage>
</organism>
<evidence type="ECO:0008006" key="4">
    <source>
        <dbReference type="Google" id="ProtNLM"/>
    </source>
</evidence>
<feature type="chain" id="PRO_5001947849" description="Secretion system C-terminal sorting domain-containing protein" evidence="1">
    <location>
        <begin position="24"/>
        <end position="512"/>
    </location>
</feature>
<dbReference type="RefSeq" id="WP_044217817.1">
    <property type="nucleotide sequence ID" value="NZ_JBKAGJ010000001.1"/>
</dbReference>
<keyword evidence="1" id="KW-0732">Signal</keyword>
<dbReference type="InterPro" id="IPR026444">
    <property type="entry name" value="Secre_tail"/>
</dbReference>
<dbReference type="OrthoDB" id="9811934at2"/>
<accession>A0A098SB56</accession>
<dbReference type="EMBL" id="JPOS01000016">
    <property type="protein sequence ID" value="KGE88863.1"/>
    <property type="molecule type" value="Genomic_DNA"/>
</dbReference>
<dbReference type="Proteomes" id="UP000029736">
    <property type="component" value="Unassembled WGS sequence"/>
</dbReference>
<name>A0A098SB56_9BACT</name>
<sequence length="512" mass="56234">MIKSYNIWLFGALSLFFYTFSVAQPANRADDFGYDFNDYIDAVVGHNGAMIGFGRAMEESDGVDRIGVLLTRYGPSNEVQLQNFITDTATTSAIINNFAVDYLYGGLIPTGDDGYLFNAVTSRNNSIIVKLNRDLQEEFRYEYQDSNAISNFTVVEPIELEGGYLLYGTAKALDGSGAPYARRINKVGETQWVQYYGEEGATEIVQDGTMQGDSVLVISCTKSEQFYNIIYKINVTDGTLQSEWASEVYPETGLIRQVVALEDGSLITFGETFQENGPDWATTVQPVIARLASDNSVQWANTVGQPNVINGRNGSRELKLVSDGNIVSAGEHSTWVGGSKKLAGWLFKFTPEGDTLWSRYYLPPFDLSGENISGQFGRFGELPNGDLVVGGKSRGDGRRNCWLVRTDAEGCPSLDSCAYVVTSEEWAPPLSSSQLSVFPNPASRHLTVAWPGAAPTGTGHFTLYNMQGQSVWSVTKPSAPEVPLQLPELLPCVYALRVEVEGQVWVERVVIK</sequence>
<feature type="signal peptide" evidence="1">
    <location>
        <begin position="1"/>
        <end position="23"/>
    </location>
</feature>
<evidence type="ECO:0000313" key="3">
    <source>
        <dbReference type="Proteomes" id="UP000029736"/>
    </source>
</evidence>